<dbReference type="RefSeq" id="WP_145750207.1">
    <property type="nucleotide sequence ID" value="NZ_VITN01000006.1"/>
</dbReference>
<accession>A0A560FGF2</accession>
<evidence type="ECO:0000313" key="1">
    <source>
        <dbReference type="EMBL" id="TWB20687.1"/>
    </source>
</evidence>
<gene>
    <name evidence="1" type="ORF">FBZ89_10686</name>
</gene>
<organism evidence="1 2">
    <name type="scientific">Nitrospirillum amazonense</name>
    <dbReference type="NCBI Taxonomy" id="28077"/>
    <lineage>
        <taxon>Bacteria</taxon>
        <taxon>Pseudomonadati</taxon>
        <taxon>Pseudomonadota</taxon>
        <taxon>Alphaproteobacteria</taxon>
        <taxon>Rhodospirillales</taxon>
        <taxon>Azospirillaceae</taxon>
        <taxon>Nitrospirillum</taxon>
    </lineage>
</organism>
<reference evidence="1 2" key="1">
    <citation type="submission" date="2019-06" db="EMBL/GenBank/DDBJ databases">
        <title>Genomic Encyclopedia of Type Strains, Phase IV (KMG-V): Genome sequencing to study the core and pangenomes of soil and plant-associated prokaryotes.</title>
        <authorList>
            <person name="Whitman W."/>
        </authorList>
    </citation>
    <scope>NUCLEOTIDE SEQUENCE [LARGE SCALE GENOMIC DNA]</scope>
    <source>
        <strain evidence="1 2">BR 11880</strain>
    </source>
</reference>
<evidence type="ECO:0000313" key="2">
    <source>
        <dbReference type="Proteomes" id="UP000319859"/>
    </source>
</evidence>
<protein>
    <submittedName>
        <fullName evidence="1">Uncharacterized protein</fullName>
    </submittedName>
</protein>
<comment type="caution">
    <text evidence="1">The sequence shown here is derived from an EMBL/GenBank/DDBJ whole genome shotgun (WGS) entry which is preliminary data.</text>
</comment>
<dbReference type="Proteomes" id="UP000319859">
    <property type="component" value="Unassembled WGS sequence"/>
</dbReference>
<name>A0A560FGF2_9PROT</name>
<proteinExistence type="predicted"/>
<dbReference type="EMBL" id="VITN01000006">
    <property type="protein sequence ID" value="TWB20687.1"/>
    <property type="molecule type" value="Genomic_DNA"/>
</dbReference>
<dbReference type="AlphaFoldDB" id="A0A560FGF2"/>
<sequence>MIRATDMIDAYKGNSLVYRWGFAAGLPRCADPPVDVATADLADLAGQLAINRAARLIQAELDAYDDALALSLRPEPDATVPEQDGAGDLPARSLNPLHAAWVAAGALVAGASVGLKHLVRTRDQMLERDPATDLPVEAPYVWLIPPPPIFDPATQTIDLMGEAWSEARGMSTEEAANWHALMRVRWPRTMTPRDVIVFLLTPEEWLAISTSSDADVRATRQAALGANTVDLDNPATAAALQVFQMAGLLSPERVKAILAGERLA</sequence>